<dbReference type="SUPFAM" id="SSF160975">
    <property type="entry name" value="AF1531-like"/>
    <property type="match status" value="1"/>
</dbReference>
<dbReference type="Gene3D" id="1.10.150.280">
    <property type="entry name" value="AF1531-like domain"/>
    <property type="match status" value="1"/>
</dbReference>
<evidence type="ECO:0000313" key="1">
    <source>
        <dbReference type="EMBL" id="HHQ80326.1"/>
    </source>
</evidence>
<dbReference type="EMBL" id="DRZC01000032">
    <property type="protein sequence ID" value="HHQ80326.1"/>
    <property type="molecule type" value="Genomic_DNA"/>
</dbReference>
<organism evidence="1">
    <name type="scientific">Fervidicoccus fontis</name>
    <dbReference type="NCBI Taxonomy" id="683846"/>
    <lineage>
        <taxon>Archaea</taxon>
        <taxon>Thermoproteota</taxon>
        <taxon>Thermoprotei</taxon>
        <taxon>Fervidicoccales</taxon>
        <taxon>Fervidicoccaceae</taxon>
        <taxon>Fervidicoccus</taxon>
    </lineage>
</organism>
<reference evidence="1" key="1">
    <citation type="journal article" date="2020" name="mSystems">
        <title>Genome- and Community-Level Interaction Insights into Carbon Utilization and Element Cycling Functions of Hydrothermarchaeota in Hydrothermal Sediment.</title>
        <authorList>
            <person name="Zhou Z."/>
            <person name="Liu Y."/>
            <person name="Xu W."/>
            <person name="Pan J."/>
            <person name="Luo Z.H."/>
            <person name="Li M."/>
        </authorList>
    </citation>
    <scope>NUCLEOTIDE SEQUENCE [LARGE SCALE GENOMIC DNA]</scope>
    <source>
        <strain evidence="1">SpSt-1116</strain>
    </source>
</reference>
<comment type="caution">
    <text evidence="1">The sequence shown here is derived from an EMBL/GenBank/DDBJ whole genome shotgun (WGS) entry which is preliminary data.</text>
</comment>
<dbReference type="InterPro" id="IPR007003">
    <property type="entry name" value="DUF655"/>
</dbReference>
<dbReference type="PANTHER" id="PTHR40734">
    <property type="entry name" value="TRNA-SPECIFIC ADENOSINE DEAMINASE-RELATED"/>
    <property type="match status" value="1"/>
</dbReference>
<name>A0A7J3ZJN0_9CREN</name>
<gene>
    <name evidence="1" type="ORF">ENM78_02530</name>
</gene>
<proteinExistence type="predicted"/>
<protein>
    <submittedName>
        <fullName evidence="1">DUF655 domain-containing protein</fullName>
    </submittedName>
</protein>
<accession>A0A7J3ZJN0</accession>
<dbReference type="Gene3D" id="2.40.50.140">
    <property type="entry name" value="Nucleic acid-binding proteins"/>
    <property type="match status" value="1"/>
</dbReference>
<dbReference type="AlphaFoldDB" id="A0A7J3ZJN0"/>
<sequence length="232" mass="27228">MYGRRGRDFERGPPRRRERWRPPEDFAVILDFLPQGNPFDRHPEHRREPLVQAVGDRYFTLVEITTKMGEDFRVGEKIYINPEYIGKGPITGLYGPVRYEELTNVAKDNLVPVLEEIVKEKERVFANLFNIAEPITLKMHALELLPGIGKKCLMVILEERKTKPFESFEDLERRLSLRGLKMQPLARLIAERIAVELRGGERYYMFVRPREGEEQARYLGLLERLYLVAERG</sequence>
<dbReference type="InterPro" id="IPR012340">
    <property type="entry name" value="NA-bd_OB-fold"/>
</dbReference>
<dbReference type="PANTHER" id="PTHR40734:SF1">
    <property type="entry name" value="DNA-BINDING PROTEIN"/>
    <property type="match status" value="1"/>
</dbReference>
<dbReference type="Pfam" id="PF04919">
    <property type="entry name" value="DUF655"/>
    <property type="match status" value="1"/>
</dbReference>